<feature type="region of interest" description="Disordered" evidence="1">
    <location>
        <begin position="74"/>
        <end position="95"/>
    </location>
</feature>
<gene>
    <name evidence="2" type="ORF">M378DRAFT_384419</name>
</gene>
<evidence type="ECO:0000313" key="3">
    <source>
        <dbReference type="Proteomes" id="UP000054549"/>
    </source>
</evidence>
<proteinExistence type="predicted"/>
<organism evidence="2 3">
    <name type="scientific">Amanita muscaria (strain Koide BX008)</name>
    <dbReference type="NCBI Taxonomy" id="946122"/>
    <lineage>
        <taxon>Eukaryota</taxon>
        <taxon>Fungi</taxon>
        <taxon>Dikarya</taxon>
        <taxon>Basidiomycota</taxon>
        <taxon>Agaricomycotina</taxon>
        <taxon>Agaricomycetes</taxon>
        <taxon>Agaricomycetidae</taxon>
        <taxon>Agaricales</taxon>
        <taxon>Pluteineae</taxon>
        <taxon>Amanitaceae</taxon>
        <taxon>Amanita</taxon>
    </lineage>
</organism>
<reference evidence="2 3" key="1">
    <citation type="submission" date="2014-04" db="EMBL/GenBank/DDBJ databases">
        <title>Evolutionary Origins and Diversification of the Mycorrhizal Mutualists.</title>
        <authorList>
            <consortium name="DOE Joint Genome Institute"/>
            <consortium name="Mycorrhizal Genomics Consortium"/>
            <person name="Kohler A."/>
            <person name="Kuo A."/>
            <person name="Nagy L.G."/>
            <person name="Floudas D."/>
            <person name="Copeland A."/>
            <person name="Barry K.W."/>
            <person name="Cichocki N."/>
            <person name="Veneault-Fourrey C."/>
            <person name="LaButti K."/>
            <person name="Lindquist E.A."/>
            <person name="Lipzen A."/>
            <person name="Lundell T."/>
            <person name="Morin E."/>
            <person name="Murat C."/>
            <person name="Riley R."/>
            <person name="Ohm R."/>
            <person name="Sun H."/>
            <person name="Tunlid A."/>
            <person name="Henrissat B."/>
            <person name="Grigoriev I.V."/>
            <person name="Hibbett D.S."/>
            <person name="Martin F."/>
        </authorList>
    </citation>
    <scope>NUCLEOTIDE SEQUENCE [LARGE SCALE GENOMIC DNA]</scope>
    <source>
        <strain evidence="2 3">Koide BX008</strain>
    </source>
</reference>
<evidence type="ECO:0000256" key="1">
    <source>
        <dbReference type="SAM" id="MobiDB-lite"/>
    </source>
</evidence>
<dbReference type="AlphaFoldDB" id="A0A0C2W8E6"/>
<dbReference type="HOGENOM" id="CLU_2372306_0_0_1"/>
<dbReference type="InParanoid" id="A0A0C2W8E6"/>
<keyword evidence="3" id="KW-1185">Reference proteome</keyword>
<name>A0A0C2W8E6_AMAMK</name>
<dbReference type="Proteomes" id="UP000054549">
    <property type="component" value="Unassembled WGS sequence"/>
</dbReference>
<accession>A0A0C2W8E6</accession>
<protein>
    <submittedName>
        <fullName evidence="2">Uncharacterized protein</fullName>
    </submittedName>
</protein>
<dbReference type="EMBL" id="KN818370">
    <property type="protein sequence ID" value="KIL57442.1"/>
    <property type="molecule type" value="Genomic_DNA"/>
</dbReference>
<feature type="compositionally biased region" description="Polar residues" evidence="1">
    <location>
        <begin position="81"/>
        <end position="95"/>
    </location>
</feature>
<evidence type="ECO:0000313" key="2">
    <source>
        <dbReference type="EMBL" id="KIL57442.1"/>
    </source>
</evidence>
<sequence length="95" mass="10487">MSRIRCSSIVSTPMGEIVGVDGVGTEEECILLISSKRWREADDTCHRNPGSGVRCVELSLFFMEIRAIRLRMRRSKGDSPMSMTSGDSLGNTMST</sequence>